<dbReference type="GO" id="GO:0008794">
    <property type="term" value="F:arsenate reductase (glutaredoxin) activity"/>
    <property type="evidence" value="ECO:0007669"/>
    <property type="project" value="UniProtKB-EC"/>
</dbReference>
<dbReference type="EC" id="1.20.4.1" evidence="4"/>
<sequence>MLTILHNPRCSKSRQALELLQHHQVEITVVDYQKAPLTKAELAAVLEKLGIPAKALLRNKEEDYKALQLDNPALTEDDLLDAMLSHPKLMERPVVFDQHRAVIGRPPEKVLELLP</sequence>
<dbReference type="SUPFAM" id="SSF52833">
    <property type="entry name" value="Thioredoxin-like"/>
    <property type="match status" value="1"/>
</dbReference>
<protein>
    <recommendedName>
        <fullName evidence="4">Arsenate reductase</fullName>
        <ecNumber evidence="4">1.20.4.1</ecNumber>
    </recommendedName>
</protein>
<evidence type="ECO:0000256" key="2">
    <source>
        <dbReference type="ARBA" id="ARBA00023002"/>
    </source>
</evidence>
<organism evidence="5 6">
    <name type="scientific">Alkalimonas mucilaginosa</name>
    <dbReference type="NCBI Taxonomy" id="3057676"/>
    <lineage>
        <taxon>Bacteria</taxon>
        <taxon>Pseudomonadati</taxon>
        <taxon>Pseudomonadota</taxon>
        <taxon>Gammaproteobacteria</taxon>
        <taxon>Alkalimonas</taxon>
    </lineage>
</organism>
<comment type="similarity">
    <text evidence="1 3 4">Belongs to the ArsC family.</text>
</comment>
<proteinExistence type="inferred from homology"/>
<accession>A0ABU7JHS7</accession>
<dbReference type="Gene3D" id="3.40.30.10">
    <property type="entry name" value="Glutaredoxin"/>
    <property type="match status" value="1"/>
</dbReference>
<dbReference type="InterPro" id="IPR036249">
    <property type="entry name" value="Thioredoxin-like_sf"/>
</dbReference>
<keyword evidence="2 4" id="KW-0560">Oxidoreductase</keyword>
<dbReference type="RefSeq" id="WP_330088537.1">
    <property type="nucleotide sequence ID" value="NZ_JAUGZK010000010.1"/>
</dbReference>
<gene>
    <name evidence="5" type="primary">arsC</name>
    <name evidence="5" type="ORF">QWF21_13295</name>
</gene>
<comment type="caution">
    <text evidence="5">The sequence shown here is derived from an EMBL/GenBank/DDBJ whole genome shotgun (WGS) entry which is preliminary data.</text>
</comment>
<dbReference type="InterPro" id="IPR006659">
    <property type="entry name" value="Arsenate_reductase"/>
</dbReference>
<dbReference type="PANTHER" id="PTHR30041">
    <property type="entry name" value="ARSENATE REDUCTASE"/>
    <property type="match status" value="1"/>
</dbReference>
<evidence type="ECO:0000256" key="3">
    <source>
        <dbReference type="PROSITE-ProRule" id="PRU01282"/>
    </source>
</evidence>
<dbReference type="NCBIfam" id="TIGR00014">
    <property type="entry name" value="arsC"/>
    <property type="match status" value="1"/>
</dbReference>
<dbReference type="PANTHER" id="PTHR30041:SF4">
    <property type="entry name" value="ARSENATE REDUCTASE"/>
    <property type="match status" value="1"/>
</dbReference>
<dbReference type="Proteomes" id="UP001339167">
    <property type="component" value="Unassembled WGS sequence"/>
</dbReference>
<evidence type="ECO:0000313" key="5">
    <source>
        <dbReference type="EMBL" id="MEE2025222.1"/>
    </source>
</evidence>
<reference evidence="5 6" key="1">
    <citation type="submission" date="2023-06" db="EMBL/GenBank/DDBJ databases">
        <title>Alkalimonas sp., MEB004 an alkaliphilic bacterium isolated from Lonar Lake, India.</title>
        <authorList>
            <person name="Joshi A."/>
            <person name="Thite S."/>
        </authorList>
    </citation>
    <scope>NUCLEOTIDE SEQUENCE [LARGE SCALE GENOMIC DNA]</scope>
    <source>
        <strain evidence="5 6">MEB004</strain>
    </source>
</reference>
<dbReference type="CDD" id="cd03034">
    <property type="entry name" value="ArsC_ArsC"/>
    <property type="match status" value="1"/>
</dbReference>
<dbReference type="Pfam" id="PF03960">
    <property type="entry name" value="ArsC"/>
    <property type="match status" value="1"/>
</dbReference>
<comment type="catalytic activity">
    <reaction evidence="4">
        <text>[glutaredoxin]-dithiol + arsenate + glutathione + H(+) = glutathionyl-S-S-[glutaredoxin] + arsenite + H2O</text>
        <dbReference type="Rhea" id="RHEA:22016"/>
        <dbReference type="Rhea" id="RHEA-COMP:10729"/>
        <dbReference type="Rhea" id="RHEA-COMP:17668"/>
        <dbReference type="ChEBI" id="CHEBI:15377"/>
        <dbReference type="ChEBI" id="CHEBI:15378"/>
        <dbReference type="ChEBI" id="CHEBI:29242"/>
        <dbReference type="ChEBI" id="CHEBI:29950"/>
        <dbReference type="ChEBI" id="CHEBI:48597"/>
        <dbReference type="ChEBI" id="CHEBI:57925"/>
        <dbReference type="ChEBI" id="CHEBI:146199"/>
        <dbReference type="EC" id="1.20.4.1"/>
    </reaction>
</comment>
<dbReference type="EMBL" id="JAUGZK010000010">
    <property type="protein sequence ID" value="MEE2025222.1"/>
    <property type="molecule type" value="Genomic_DNA"/>
</dbReference>
<dbReference type="InterPro" id="IPR006660">
    <property type="entry name" value="Arsenate_reductase-like"/>
</dbReference>
<evidence type="ECO:0000256" key="1">
    <source>
        <dbReference type="ARBA" id="ARBA00007198"/>
    </source>
</evidence>
<evidence type="ECO:0000313" key="6">
    <source>
        <dbReference type="Proteomes" id="UP001339167"/>
    </source>
</evidence>
<dbReference type="PROSITE" id="PS51353">
    <property type="entry name" value="ARSC"/>
    <property type="match status" value="1"/>
</dbReference>
<keyword evidence="6" id="KW-1185">Reference proteome</keyword>
<name>A0ABU7JHS7_9GAMM</name>
<evidence type="ECO:0000256" key="4">
    <source>
        <dbReference type="RuleBase" id="RU362029"/>
    </source>
</evidence>